<reference evidence="2" key="1">
    <citation type="journal article" date="2014" name="Int. J. Syst. Evol. Microbiol.">
        <title>Complete genome sequence of Corynebacterium casei LMG S-19264T (=DSM 44701T), isolated from a smear-ripened cheese.</title>
        <authorList>
            <consortium name="US DOE Joint Genome Institute (JGI-PGF)"/>
            <person name="Walter F."/>
            <person name="Albersmeier A."/>
            <person name="Kalinowski J."/>
            <person name="Ruckert C."/>
        </authorList>
    </citation>
    <scope>NUCLEOTIDE SEQUENCE</scope>
    <source>
        <strain evidence="2">JCM 30078</strain>
    </source>
</reference>
<gene>
    <name evidence="2" type="ORF">GCM10009304_32910</name>
</gene>
<dbReference type="EMBL" id="BMPO01000008">
    <property type="protein sequence ID" value="GGK04310.1"/>
    <property type="molecule type" value="Genomic_DNA"/>
</dbReference>
<evidence type="ECO:0000313" key="2">
    <source>
        <dbReference type="EMBL" id="GGK04310.1"/>
    </source>
</evidence>
<proteinExistence type="predicted"/>
<comment type="caution">
    <text evidence="2">The sequence shown here is derived from an EMBL/GenBank/DDBJ whole genome shotgun (WGS) entry which is preliminary data.</text>
</comment>
<organism evidence="2 3">
    <name type="scientific">Pseudomonas matsuisoli</name>
    <dbReference type="NCBI Taxonomy" id="1515666"/>
    <lineage>
        <taxon>Bacteria</taxon>
        <taxon>Pseudomonadati</taxon>
        <taxon>Pseudomonadota</taxon>
        <taxon>Gammaproteobacteria</taxon>
        <taxon>Pseudomonadales</taxon>
        <taxon>Pseudomonadaceae</taxon>
        <taxon>Pseudomonas</taxon>
    </lineage>
</organism>
<evidence type="ECO:0000256" key="1">
    <source>
        <dbReference type="SAM" id="Phobius"/>
    </source>
</evidence>
<protein>
    <recommendedName>
        <fullName evidence="4">MSHA pilin protein MshA</fullName>
    </recommendedName>
</protein>
<keyword evidence="1" id="KW-1133">Transmembrane helix</keyword>
<feature type="transmembrane region" description="Helical" evidence="1">
    <location>
        <begin position="6"/>
        <end position="28"/>
    </location>
</feature>
<dbReference type="SUPFAM" id="SSF54523">
    <property type="entry name" value="Pili subunits"/>
    <property type="match status" value="1"/>
</dbReference>
<keyword evidence="1" id="KW-0472">Membrane</keyword>
<dbReference type="Gene3D" id="3.30.700.10">
    <property type="entry name" value="Glycoprotein, Type 4 Pilin"/>
    <property type="match status" value="1"/>
</dbReference>
<dbReference type="InterPro" id="IPR012902">
    <property type="entry name" value="N_methyl_site"/>
</dbReference>
<dbReference type="RefSeq" id="WP_188984593.1">
    <property type="nucleotide sequence ID" value="NZ_BMPO01000008.1"/>
</dbReference>
<dbReference type="PROSITE" id="PS00409">
    <property type="entry name" value="PROKAR_NTER_METHYL"/>
    <property type="match status" value="1"/>
</dbReference>
<evidence type="ECO:0008006" key="4">
    <source>
        <dbReference type="Google" id="ProtNLM"/>
    </source>
</evidence>
<dbReference type="Pfam" id="PF07963">
    <property type="entry name" value="N_methyl"/>
    <property type="match status" value="1"/>
</dbReference>
<dbReference type="InterPro" id="IPR045584">
    <property type="entry name" value="Pilin-like"/>
</dbReference>
<evidence type="ECO:0000313" key="3">
    <source>
        <dbReference type="Proteomes" id="UP000635983"/>
    </source>
</evidence>
<reference evidence="2" key="2">
    <citation type="submission" date="2020-09" db="EMBL/GenBank/DDBJ databases">
        <authorList>
            <person name="Sun Q."/>
            <person name="Ohkuma M."/>
        </authorList>
    </citation>
    <scope>NUCLEOTIDE SEQUENCE</scope>
    <source>
        <strain evidence="2">JCM 30078</strain>
    </source>
</reference>
<sequence>MKKQQAGFTLIELIMVIVILGILAAVALPRFVDFGGQARAASVNGMAGSLRSASAIAHAALLAAGGNNSTATVAMEGTSVDLVNGYPAATASGISRAVQAEGYTGTVGTNLITYVPTGFTGSNCQVVYNAATTTTTANVTTVTPPTVVVTTGGCGG</sequence>
<keyword evidence="3" id="KW-1185">Reference proteome</keyword>
<name>A0A917Q0U7_9PSED</name>
<accession>A0A917Q0U7</accession>
<dbReference type="AlphaFoldDB" id="A0A917Q0U7"/>
<dbReference type="Proteomes" id="UP000635983">
    <property type="component" value="Unassembled WGS sequence"/>
</dbReference>
<dbReference type="NCBIfam" id="TIGR02532">
    <property type="entry name" value="IV_pilin_GFxxxE"/>
    <property type="match status" value="1"/>
</dbReference>
<keyword evidence="1" id="KW-0812">Transmembrane</keyword>